<reference evidence="2" key="1">
    <citation type="journal article" date="2016" name="Syst. Appl. Microbiol.">
        <title>Thermococcus piezophilus sp. nov., a novel hyperthermophilic and piezophilic archaeon with a broad pressure range for growth, isolated from a deepest hydrothermal vent at the Mid-Cayman Rise.</title>
        <authorList>
            <person name="Dalmasso C."/>
            <person name="Oger P."/>
            <person name="Selva G."/>
            <person name="Courtine D."/>
            <person name="L'Haridon S."/>
            <person name="Garlaschelli A."/>
            <person name="Roussel E."/>
            <person name="Miyazaki J."/>
            <person name="Reveillaud J."/>
            <person name="Jebbar M."/>
            <person name="Takai K."/>
            <person name="Maignien L."/>
            <person name="Alain K."/>
        </authorList>
    </citation>
    <scope>NUCLEOTIDE SEQUENCE [LARGE SCALE GENOMIC DNA]</scope>
    <source>
        <strain evidence="2">CDGS</strain>
    </source>
</reference>
<protein>
    <submittedName>
        <fullName evidence="1">Uncharacterized protein</fullName>
    </submittedName>
</protein>
<keyword evidence="2" id="KW-1185">Reference proteome</keyword>
<gene>
    <name evidence="1" type="ORF">A7C91_06800</name>
</gene>
<proteinExistence type="predicted"/>
<name>A0A172WHM8_9EURY</name>
<organism evidence="1 2">
    <name type="scientific">Thermococcus piezophilus</name>
    <dbReference type="NCBI Taxonomy" id="1712654"/>
    <lineage>
        <taxon>Archaea</taxon>
        <taxon>Methanobacteriati</taxon>
        <taxon>Methanobacteriota</taxon>
        <taxon>Thermococci</taxon>
        <taxon>Thermococcales</taxon>
        <taxon>Thermococcaceae</taxon>
        <taxon>Thermococcus</taxon>
    </lineage>
</organism>
<dbReference type="AlphaFoldDB" id="A0A172WHM8"/>
<evidence type="ECO:0000313" key="2">
    <source>
        <dbReference type="Proteomes" id="UP000076969"/>
    </source>
</evidence>
<dbReference type="EMBL" id="CP015520">
    <property type="protein sequence ID" value="ANF22910.1"/>
    <property type="molecule type" value="Genomic_DNA"/>
</dbReference>
<accession>A0A172WHM8</accession>
<evidence type="ECO:0000313" key="1">
    <source>
        <dbReference type="EMBL" id="ANF22910.1"/>
    </source>
</evidence>
<sequence>MTFKLVKVFKLSQKTEKKEPDLEIELKNYAIYCEDYEIAQYSMLRVLKMKIEAELCSNTNKLTRLNLFKRMEM</sequence>
<dbReference type="Proteomes" id="UP000076969">
    <property type="component" value="Chromosome"/>
</dbReference>
<dbReference type="KEGG" id="tpie:A7C91_06800"/>